<name>A0A5N6RG95_9ROSI</name>
<protein>
    <submittedName>
        <fullName evidence="1">Uncharacterized protein</fullName>
    </submittedName>
</protein>
<evidence type="ECO:0000313" key="2">
    <source>
        <dbReference type="Proteomes" id="UP000327013"/>
    </source>
</evidence>
<dbReference type="Proteomes" id="UP000327013">
    <property type="component" value="Chromosome 7"/>
</dbReference>
<organism evidence="1 2">
    <name type="scientific">Carpinus fangiana</name>
    <dbReference type="NCBI Taxonomy" id="176857"/>
    <lineage>
        <taxon>Eukaryota</taxon>
        <taxon>Viridiplantae</taxon>
        <taxon>Streptophyta</taxon>
        <taxon>Embryophyta</taxon>
        <taxon>Tracheophyta</taxon>
        <taxon>Spermatophyta</taxon>
        <taxon>Magnoliopsida</taxon>
        <taxon>eudicotyledons</taxon>
        <taxon>Gunneridae</taxon>
        <taxon>Pentapetalae</taxon>
        <taxon>rosids</taxon>
        <taxon>fabids</taxon>
        <taxon>Fagales</taxon>
        <taxon>Betulaceae</taxon>
        <taxon>Carpinus</taxon>
    </lineage>
</organism>
<keyword evidence="2" id="KW-1185">Reference proteome</keyword>
<reference evidence="1 2" key="1">
    <citation type="submission" date="2019-06" db="EMBL/GenBank/DDBJ databases">
        <title>A chromosomal-level reference genome of Carpinus fangiana (Coryloideae, Betulaceae).</title>
        <authorList>
            <person name="Yang X."/>
            <person name="Wang Z."/>
            <person name="Zhang L."/>
            <person name="Hao G."/>
            <person name="Liu J."/>
            <person name="Yang Y."/>
        </authorList>
    </citation>
    <scope>NUCLEOTIDE SEQUENCE [LARGE SCALE GENOMIC DNA]</scope>
    <source>
        <strain evidence="1">Cfa_2016G</strain>
        <tissue evidence="1">Leaf</tissue>
    </source>
</reference>
<proteinExistence type="predicted"/>
<evidence type="ECO:0000313" key="1">
    <source>
        <dbReference type="EMBL" id="KAE8098411.1"/>
    </source>
</evidence>
<gene>
    <name evidence="1" type="ORF">FH972_016479</name>
</gene>
<dbReference type="EMBL" id="CM017327">
    <property type="protein sequence ID" value="KAE8098411.1"/>
    <property type="molecule type" value="Genomic_DNA"/>
</dbReference>
<sequence length="82" mass="9124">MRGLVPLLAALAAVLVSVVYCVLPPTLLPLERAFPLTRRVELVRLRARDRARHARFLRGAVSGVVDFSVQGSSDPYFVGYDW</sequence>
<dbReference type="AlphaFoldDB" id="A0A5N6RG95"/>
<accession>A0A5N6RG95</accession>